<organism evidence="2 3">
    <name type="scientific">Thalassolituus marinus</name>
    <dbReference type="NCBI Taxonomy" id="671053"/>
    <lineage>
        <taxon>Bacteria</taxon>
        <taxon>Pseudomonadati</taxon>
        <taxon>Pseudomonadota</taxon>
        <taxon>Gammaproteobacteria</taxon>
        <taxon>Oceanospirillales</taxon>
        <taxon>Oceanospirillaceae</taxon>
        <taxon>Thalassolituus</taxon>
    </lineage>
</organism>
<evidence type="ECO:0000313" key="3">
    <source>
        <dbReference type="Proteomes" id="UP000714380"/>
    </source>
</evidence>
<sequence length="128" mass="14885">MIDSNGGLLFNIWLYLILFAFIWGIAVMAFIGVLKIWFSKFDEVLLKEPYFNSAEQENYQHFPLSFHKTIIYIHLFSFKKAVRKRFKDTPNIEPSKVVRNVSYTAAVAIYLQIASTLAFILLMPLLTN</sequence>
<dbReference type="EMBL" id="JAEDAH010000020">
    <property type="protein sequence ID" value="MCA6062875.1"/>
    <property type="molecule type" value="Genomic_DNA"/>
</dbReference>
<feature type="transmembrane region" description="Helical" evidence="1">
    <location>
        <begin position="103"/>
        <end position="126"/>
    </location>
</feature>
<keyword evidence="3" id="KW-1185">Reference proteome</keyword>
<keyword evidence="1" id="KW-0472">Membrane</keyword>
<comment type="caution">
    <text evidence="2">The sequence shown here is derived from an EMBL/GenBank/DDBJ whole genome shotgun (WGS) entry which is preliminary data.</text>
</comment>
<feature type="transmembrane region" description="Helical" evidence="1">
    <location>
        <begin position="12"/>
        <end position="38"/>
    </location>
</feature>
<keyword evidence="1" id="KW-1133">Transmembrane helix</keyword>
<gene>
    <name evidence="2" type="ORF">I9W95_04555</name>
</gene>
<evidence type="ECO:0000313" key="2">
    <source>
        <dbReference type="EMBL" id="MCA6062875.1"/>
    </source>
</evidence>
<name>A0ABS7ZMF5_9GAMM</name>
<reference evidence="2 3" key="1">
    <citation type="submission" date="2020-12" db="EMBL/GenBank/DDBJ databases">
        <title>Novel Thalassolituus-related marine hydrocarbonoclastic bacteria mediated algae-derived hydrocarbons mineralization in twilight zone of the northern South China Sea.</title>
        <authorList>
            <person name="Dong C."/>
        </authorList>
    </citation>
    <scope>NUCLEOTIDE SEQUENCE [LARGE SCALE GENOMIC DNA]</scope>
    <source>
        <strain evidence="2 3">IMCC1826</strain>
    </source>
</reference>
<keyword evidence="1" id="KW-0812">Transmembrane</keyword>
<dbReference type="RefSeq" id="WP_225672317.1">
    <property type="nucleotide sequence ID" value="NZ_JAEDAH010000020.1"/>
</dbReference>
<accession>A0ABS7ZMF5</accession>
<protein>
    <submittedName>
        <fullName evidence="2">Uncharacterized protein</fullName>
    </submittedName>
</protein>
<dbReference type="Proteomes" id="UP000714380">
    <property type="component" value="Unassembled WGS sequence"/>
</dbReference>
<proteinExistence type="predicted"/>
<evidence type="ECO:0000256" key="1">
    <source>
        <dbReference type="SAM" id="Phobius"/>
    </source>
</evidence>